<evidence type="ECO:0000259" key="1">
    <source>
        <dbReference type="Pfam" id="PF05598"/>
    </source>
</evidence>
<dbReference type="RefSeq" id="WP_212220561.1">
    <property type="nucleotide sequence ID" value="NZ_JAGUCO010000049.1"/>
</dbReference>
<dbReference type="PANTHER" id="PTHR33408:SF2">
    <property type="entry name" value="TRANSPOSASE DDE DOMAIN-CONTAINING PROTEIN"/>
    <property type="match status" value="1"/>
</dbReference>
<feature type="domain" description="Transposase InsH N-terminal" evidence="1">
    <location>
        <begin position="19"/>
        <end position="110"/>
    </location>
</feature>
<dbReference type="InterPro" id="IPR025668">
    <property type="entry name" value="Tnp_DDE_dom"/>
</dbReference>
<proteinExistence type="predicted"/>
<keyword evidence="4" id="KW-1185">Reference proteome</keyword>
<dbReference type="Pfam" id="PF13751">
    <property type="entry name" value="DDE_Tnp_1_6"/>
    <property type="match status" value="1"/>
</dbReference>
<gene>
    <name evidence="3" type="ORF">KEM10_23200</name>
</gene>
<dbReference type="Pfam" id="PF05598">
    <property type="entry name" value="DUF772"/>
    <property type="match status" value="1"/>
</dbReference>
<dbReference type="PANTHER" id="PTHR33408">
    <property type="entry name" value="TRANSPOSASE"/>
    <property type="match status" value="1"/>
</dbReference>
<evidence type="ECO:0000313" key="4">
    <source>
        <dbReference type="Proteomes" id="UP000708576"/>
    </source>
</evidence>
<dbReference type="Proteomes" id="UP000708576">
    <property type="component" value="Unassembled WGS sequence"/>
</dbReference>
<feature type="domain" description="Transposase DDE" evidence="2">
    <location>
        <begin position="341"/>
        <end position="462"/>
    </location>
</feature>
<sequence>MKFIQGQNRSQIQLFTLTLDDAIEADNEVRFIDAFVSSLNLAEFGFDLSAGENGRPCYHPADLLKLFIYGYLNRIRSSRCLEKECHRNIELMWLLKQLKPDHNTIANFRRDNPKAIKGVFKETVKVAKYFNLIGGQLLAGDGTKLRAQNSKKNNFNQKKIDRHLQYIENKLNEYNQALAKEDGDSAKKRKLQEEINKQEGRKEKYHKLEAELKATGEKQISTSDPESRQLAIRNIITEVAYNVQTTVDAQHNLPIDYAVTNENDSKAMGLMLTNAVGIIGHNHFTALYDKGYHTASEFATAAKLGVDVMVAIPALPKNSQAPDPAYNLEHFKYDSEQHSYTCPMGQTLTTNGKWHKASRGGDFQLFRTPACKECNARPKCTSAKHNGRIIRYVTGSIDVAANKARIEANPKLYKRRQAIVEHPYGTIKRQWGFDHIMTKKSITRASADVGLIMIAYNLRRLISIVGIDALIGALRPLLLLKQVKKALRNTFMHQIQDLEEMNVKVQFLSHYQNLILFLNKSIAA</sequence>
<dbReference type="InterPro" id="IPR047629">
    <property type="entry name" value="IS1182_transpos"/>
</dbReference>
<dbReference type="InterPro" id="IPR008490">
    <property type="entry name" value="Transposase_InsH_N"/>
</dbReference>
<evidence type="ECO:0000313" key="3">
    <source>
        <dbReference type="EMBL" id="MBS2101212.1"/>
    </source>
</evidence>
<organism evidence="3 4">
    <name type="scientific">Carboxylicivirga linearis</name>
    <dbReference type="NCBI Taxonomy" id="1628157"/>
    <lineage>
        <taxon>Bacteria</taxon>
        <taxon>Pseudomonadati</taxon>
        <taxon>Bacteroidota</taxon>
        <taxon>Bacteroidia</taxon>
        <taxon>Marinilabiliales</taxon>
        <taxon>Marinilabiliaceae</taxon>
        <taxon>Carboxylicivirga</taxon>
    </lineage>
</organism>
<name>A0ABS5K235_9BACT</name>
<evidence type="ECO:0000259" key="2">
    <source>
        <dbReference type="Pfam" id="PF13751"/>
    </source>
</evidence>
<protein>
    <submittedName>
        <fullName evidence="3">IS1182 family transposase</fullName>
    </submittedName>
</protein>
<dbReference type="EMBL" id="JAGUCO010000049">
    <property type="protein sequence ID" value="MBS2101212.1"/>
    <property type="molecule type" value="Genomic_DNA"/>
</dbReference>
<reference evidence="3 4" key="1">
    <citation type="journal article" date="2015" name="Int. J. Syst. Evol. Microbiol.">
        <title>Carboxylicivirga linearis sp. nov., isolated from a sea cucumber culture pond.</title>
        <authorList>
            <person name="Wang F.Q."/>
            <person name="Zhou Y.X."/>
            <person name="Lin X.Z."/>
            <person name="Chen G.J."/>
            <person name="Du Z.J."/>
        </authorList>
    </citation>
    <scope>NUCLEOTIDE SEQUENCE [LARGE SCALE GENOMIC DNA]</scope>
    <source>
        <strain evidence="3 4">FB218</strain>
    </source>
</reference>
<accession>A0ABS5K235</accession>
<dbReference type="NCBIfam" id="NF033551">
    <property type="entry name" value="transpos_IS1182"/>
    <property type="match status" value="1"/>
</dbReference>
<comment type="caution">
    <text evidence="3">The sequence shown here is derived from an EMBL/GenBank/DDBJ whole genome shotgun (WGS) entry which is preliminary data.</text>
</comment>